<dbReference type="GeneID" id="20652417"/>
<organism evidence="1 2">
    <name type="scientific">Phytophthora sojae (strain P6497)</name>
    <name type="common">Soybean stem and root rot agent</name>
    <name type="synonym">Phytophthora megasperma f. sp. glycines</name>
    <dbReference type="NCBI Taxonomy" id="1094619"/>
    <lineage>
        <taxon>Eukaryota</taxon>
        <taxon>Sar</taxon>
        <taxon>Stramenopiles</taxon>
        <taxon>Oomycota</taxon>
        <taxon>Peronosporomycetes</taxon>
        <taxon>Peronosporales</taxon>
        <taxon>Peronosporaceae</taxon>
        <taxon>Phytophthora</taxon>
    </lineage>
</organism>
<reference evidence="1 2" key="1">
    <citation type="journal article" date="2006" name="Science">
        <title>Phytophthora genome sequences uncover evolutionary origins and mechanisms of pathogenesis.</title>
        <authorList>
            <person name="Tyler B.M."/>
            <person name="Tripathy S."/>
            <person name="Zhang X."/>
            <person name="Dehal P."/>
            <person name="Jiang R.H."/>
            <person name="Aerts A."/>
            <person name="Arredondo F.D."/>
            <person name="Baxter L."/>
            <person name="Bensasson D."/>
            <person name="Beynon J.L."/>
            <person name="Chapman J."/>
            <person name="Damasceno C.M."/>
            <person name="Dorrance A.E."/>
            <person name="Dou D."/>
            <person name="Dickerman A.W."/>
            <person name="Dubchak I.L."/>
            <person name="Garbelotto M."/>
            <person name="Gijzen M."/>
            <person name="Gordon S.G."/>
            <person name="Govers F."/>
            <person name="Grunwald N.J."/>
            <person name="Huang W."/>
            <person name="Ivors K.L."/>
            <person name="Jones R.W."/>
            <person name="Kamoun S."/>
            <person name="Krampis K."/>
            <person name="Lamour K.H."/>
            <person name="Lee M.K."/>
            <person name="McDonald W.H."/>
            <person name="Medina M."/>
            <person name="Meijer H.J."/>
            <person name="Nordberg E.K."/>
            <person name="Maclean D.J."/>
            <person name="Ospina-Giraldo M.D."/>
            <person name="Morris P.F."/>
            <person name="Phuntumart V."/>
            <person name="Putnam N.H."/>
            <person name="Rash S."/>
            <person name="Rose J.K."/>
            <person name="Sakihama Y."/>
            <person name="Salamov A.A."/>
            <person name="Savidor A."/>
            <person name="Scheuring C.F."/>
            <person name="Smith B.M."/>
            <person name="Sobral B.W."/>
            <person name="Terry A."/>
            <person name="Torto-Alalibo T.A."/>
            <person name="Win J."/>
            <person name="Xu Z."/>
            <person name="Zhang H."/>
            <person name="Grigoriev I.V."/>
            <person name="Rokhsar D.S."/>
            <person name="Boore J.L."/>
        </authorList>
    </citation>
    <scope>NUCLEOTIDE SEQUENCE [LARGE SCALE GENOMIC DNA]</scope>
    <source>
        <strain evidence="1 2">P6497</strain>
    </source>
</reference>
<dbReference type="SMR" id="G4YSF3"/>
<dbReference type="InParanoid" id="G4YSF3"/>
<accession>G4YSF3</accession>
<protein>
    <submittedName>
        <fullName evidence="1">Uncharacterized protein</fullName>
    </submittedName>
</protein>
<gene>
    <name evidence="1" type="ORF">PHYSODRAFT_434215</name>
</gene>
<dbReference type="Proteomes" id="UP000002640">
    <property type="component" value="Unassembled WGS sequence"/>
</dbReference>
<sequence>QLLAETLQVRLQSTDILPHPAVICGFLCCDFGMRGLSTMHFGGLTDKERRQPSIASALSGLAAVTELIYLPFMANMEKAREFVSKLTRSRLSRSFGIPEARSELVHWVDERFESMRLLLAQDQIEAAQAVHESFHEGDASFTRLMQVVNECRL</sequence>
<keyword evidence="2" id="KW-1185">Reference proteome</keyword>
<dbReference type="KEGG" id="psoj:PHYSODRAFT_434215"/>
<dbReference type="AlphaFoldDB" id="G4YSF3"/>
<dbReference type="RefSeq" id="XP_009518257.1">
    <property type="nucleotide sequence ID" value="XM_009519962.1"/>
</dbReference>
<evidence type="ECO:0000313" key="2">
    <source>
        <dbReference type="Proteomes" id="UP000002640"/>
    </source>
</evidence>
<name>G4YSF3_PHYSP</name>
<dbReference type="EMBL" id="JH159152">
    <property type="protein sequence ID" value="EGZ22969.1"/>
    <property type="molecule type" value="Genomic_DNA"/>
</dbReference>
<evidence type="ECO:0000313" key="1">
    <source>
        <dbReference type="EMBL" id="EGZ22969.1"/>
    </source>
</evidence>
<proteinExistence type="predicted"/>
<feature type="non-terminal residue" evidence="1">
    <location>
        <position position="153"/>
    </location>
</feature>
<feature type="non-terminal residue" evidence="1">
    <location>
        <position position="1"/>
    </location>
</feature>